<evidence type="ECO:0000313" key="10">
    <source>
        <dbReference type="EMBL" id="KAK5580630.1"/>
    </source>
</evidence>
<dbReference type="InterPro" id="IPR029058">
    <property type="entry name" value="AB_hydrolase_fold"/>
</dbReference>
<evidence type="ECO:0000256" key="2">
    <source>
        <dbReference type="ARBA" id="ARBA00012423"/>
    </source>
</evidence>
<keyword evidence="7" id="KW-0325">Glycoprotein</keyword>
<dbReference type="GO" id="GO:0008474">
    <property type="term" value="F:palmitoyl-(protein) hydrolase activity"/>
    <property type="evidence" value="ECO:0007669"/>
    <property type="project" value="UniProtKB-EC"/>
</dbReference>
<comment type="similarity">
    <text evidence="1">Belongs to the palmitoyl-protein thioesterase family.</text>
</comment>
<dbReference type="Pfam" id="PF02089">
    <property type="entry name" value="Palm_thioest"/>
    <property type="match status" value="1"/>
</dbReference>
<evidence type="ECO:0000313" key="11">
    <source>
        <dbReference type="Proteomes" id="UP001344447"/>
    </source>
</evidence>
<keyword evidence="5" id="KW-0378">Hydrolase</keyword>
<evidence type="ECO:0000256" key="1">
    <source>
        <dbReference type="ARBA" id="ARBA00010758"/>
    </source>
</evidence>
<dbReference type="SUPFAM" id="SSF53474">
    <property type="entry name" value="alpha/beta-Hydrolases"/>
    <property type="match status" value="1"/>
</dbReference>
<dbReference type="PRINTS" id="PR00414">
    <property type="entry name" value="PPTHIESTRASE"/>
</dbReference>
<dbReference type="PANTHER" id="PTHR11247:SF8">
    <property type="entry name" value="PALMITOYL-PROTEIN THIOESTERASE 1"/>
    <property type="match status" value="1"/>
</dbReference>
<dbReference type="GO" id="GO:0005764">
    <property type="term" value="C:lysosome"/>
    <property type="evidence" value="ECO:0007669"/>
    <property type="project" value="TreeGrafter"/>
</dbReference>
<feature type="chain" id="PRO_5042883097" description="Palmitoyl-protein thioesterase 1" evidence="9">
    <location>
        <begin position="22"/>
        <end position="303"/>
    </location>
</feature>
<dbReference type="Gene3D" id="3.40.50.1820">
    <property type="entry name" value="alpha/beta hydrolase"/>
    <property type="match status" value="1"/>
</dbReference>
<evidence type="ECO:0000256" key="8">
    <source>
        <dbReference type="ARBA" id="ARBA00031934"/>
    </source>
</evidence>
<keyword evidence="4 9" id="KW-0732">Signal</keyword>
<keyword evidence="11" id="KW-1185">Reference proteome</keyword>
<comment type="caution">
    <text evidence="10">The sequence shown here is derived from an EMBL/GenBank/DDBJ whole genome shotgun (WGS) entry which is preliminary data.</text>
</comment>
<reference evidence="10 11" key="1">
    <citation type="submission" date="2023-11" db="EMBL/GenBank/DDBJ databases">
        <title>Dfirmibasis_genome.</title>
        <authorList>
            <person name="Edelbroek B."/>
            <person name="Kjellin J."/>
            <person name="Jerlstrom-Hultqvist J."/>
            <person name="Soderbom F."/>
        </authorList>
    </citation>
    <scope>NUCLEOTIDE SEQUENCE [LARGE SCALE GENOMIC DNA]</scope>
    <source>
        <strain evidence="10 11">TNS-C-14</strain>
    </source>
</reference>
<feature type="signal peptide" evidence="9">
    <location>
        <begin position="1"/>
        <end position="21"/>
    </location>
</feature>
<name>A0AAN7U357_9MYCE</name>
<evidence type="ECO:0000256" key="9">
    <source>
        <dbReference type="SAM" id="SignalP"/>
    </source>
</evidence>
<dbReference type="EMBL" id="JAVFKY010000002">
    <property type="protein sequence ID" value="KAK5580630.1"/>
    <property type="molecule type" value="Genomic_DNA"/>
</dbReference>
<proteinExistence type="inferred from homology"/>
<sequence>MKIFFFISLIISCYLIQQTNSENIRPVVLWHGLGDSGLDPLTMGKLKELIEGQLPGVYVKNIAIGDSIADDSFNSFFKNVNEQLEIVCKMLKDDTNLTSGFNAVGLSQGGQFLRGYVERCNDPPVYNLISLGGQHQGVSSLPRCTALNTTLCKIADDLVELGVYEKYVQETLVPGEYWQDPFNYNEYVEKSVFLADINNVRSEKNQTYKDNLLSVNNFVLGEFLADTIVVPRESELFGYFAPGQDNIILPMEKTDLYIEDWIGIQQLDNEGRLIKISCPGNHLQFTDQWFNENVIPYLDNQIN</sequence>
<evidence type="ECO:0000256" key="5">
    <source>
        <dbReference type="ARBA" id="ARBA00022801"/>
    </source>
</evidence>
<evidence type="ECO:0000256" key="7">
    <source>
        <dbReference type="ARBA" id="ARBA00023180"/>
    </source>
</evidence>
<accession>A0AAN7U357</accession>
<dbReference type="PANTHER" id="PTHR11247">
    <property type="entry name" value="PALMITOYL-PROTEIN THIOESTERASE/DOLICHYLDIPHOSPHATASE 1"/>
    <property type="match status" value="1"/>
</dbReference>
<evidence type="ECO:0000256" key="6">
    <source>
        <dbReference type="ARBA" id="ARBA00023157"/>
    </source>
</evidence>
<dbReference type="AlphaFoldDB" id="A0AAN7U357"/>
<gene>
    <name evidence="10" type="ORF">RB653_000652</name>
</gene>
<dbReference type="FunFam" id="3.40.50.1820:FF:000107">
    <property type="entry name" value="Palmitoyl-protein thioesterase 1"/>
    <property type="match status" value="1"/>
</dbReference>
<protein>
    <recommendedName>
        <fullName evidence="3">Palmitoyl-protein thioesterase 1</fullName>
        <ecNumber evidence="2">3.1.2.22</ecNumber>
    </recommendedName>
    <alternativeName>
        <fullName evidence="8">Palmitoyl-protein hydrolase 1</fullName>
    </alternativeName>
</protein>
<organism evidence="10 11">
    <name type="scientific">Dictyostelium firmibasis</name>
    <dbReference type="NCBI Taxonomy" id="79012"/>
    <lineage>
        <taxon>Eukaryota</taxon>
        <taxon>Amoebozoa</taxon>
        <taxon>Evosea</taxon>
        <taxon>Eumycetozoa</taxon>
        <taxon>Dictyostelia</taxon>
        <taxon>Dictyosteliales</taxon>
        <taxon>Dictyosteliaceae</taxon>
        <taxon>Dictyostelium</taxon>
    </lineage>
</organism>
<keyword evidence="6" id="KW-1015">Disulfide bond</keyword>
<evidence type="ECO:0000256" key="3">
    <source>
        <dbReference type="ARBA" id="ARBA00014212"/>
    </source>
</evidence>
<dbReference type="Proteomes" id="UP001344447">
    <property type="component" value="Unassembled WGS sequence"/>
</dbReference>
<evidence type="ECO:0000256" key="4">
    <source>
        <dbReference type="ARBA" id="ARBA00022729"/>
    </source>
</evidence>
<dbReference type="EC" id="3.1.2.22" evidence="2"/>
<dbReference type="InterPro" id="IPR002472">
    <property type="entry name" value="Palm_thioest"/>
</dbReference>